<dbReference type="OrthoDB" id="6208912at2"/>
<evidence type="ECO:0000259" key="1">
    <source>
        <dbReference type="Pfam" id="PF07238"/>
    </source>
</evidence>
<evidence type="ECO:0000313" key="3">
    <source>
        <dbReference type="Proteomes" id="UP000037600"/>
    </source>
</evidence>
<accession>A0A0J8JL30</accession>
<dbReference type="Pfam" id="PF07238">
    <property type="entry name" value="PilZ"/>
    <property type="match status" value="1"/>
</dbReference>
<dbReference type="EMBL" id="LAZL01000012">
    <property type="protein sequence ID" value="KMT65261.1"/>
    <property type="molecule type" value="Genomic_DNA"/>
</dbReference>
<dbReference type="AlphaFoldDB" id="A0A0J8JL30"/>
<protein>
    <recommendedName>
        <fullName evidence="1">PilZ domain-containing protein</fullName>
    </recommendedName>
</protein>
<reference evidence="2 3" key="1">
    <citation type="submission" date="2015-04" db="EMBL/GenBank/DDBJ databases">
        <title>Draft Genome Sequence of the Novel Agar-Digesting Marine Bacterium Q1.</title>
        <authorList>
            <person name="Li Y."/>
            <person name="Li D."/>
            <person name="Chen G."/>
            <person name="Du Z."/>
        </authorList>
    </citation>
    <scope>NUCLEOTIDE SEQUENCE [LARGE SCALE GENOMIC DNA]</scope>
    <source>
        <strain evidence="2 3">Q1</strain>
    </source>
</reference>
<gene>
    <name evidence="2" type="ORF">XM47_09475</name>
</gene>
<dbReference type="Proteomes" id="UP000037600">
    <property type="component" value="Unassembled WGS sequence"/>
</dbReference>
<dbReference type="InterPro" id="IPR009875">
    <property type="entry name" value="PilZ_domain"/>
</dbReference>
<comment type="caution">
    <text evidence="2">The sequence shown here is derived from an EMBL/GenBank/DDBJ whole genome shotgun (WGS) entry which is preliminary data.</text>
</comment>
<sequence length="833" mass="96148">MRKLDPALQDYASIIEKLKPVSKSEDLDSVLNSIASDIPKPKRFLIKMELKRLSSPCKIRLDLRGHVDGICREYDYQGITHYLDDVGVKKFEKGIKIFGLYSTGVYEDVLNAENNYRVMQQRQKNPSRPLKASTFTEEATSSVQYPAKAVLFGNRGVRVEERMIYAIAVDIELGISTIVRAVTTDLSVSGCRLKINDKYPLEKKQLIYLQYTGLEKDFALGLKDKIQYEVVGIEKKQGFIYARCKRTYDVTTDSFDDFLDNFINGNKRRYKLNLDNTVDAVITKGYEQFYLPRINSLPIFINENEQGEYNAAMMLSNDNNKHIIRHWLNESNVNCLGQLLTDKRIKDLKQKPGRIKEGLLYCFTHIAKGRIFFYSATIDELNQSPELKTLYLGFGANKPNWMVYKIQLIDIDPNLSFLPLTLPDNASEEAKKWNKPPSARVMKHISQLRYVALLSDFSDEEGQNAYKNTEIDLSQVNKLQVFGHSKSEEIPLVEDIAIKYVNLRSETRFIYKTQVVISSDLFDKTGITRDFSSSGMQIEFPESLNLEKSKIIKIALPELQKISSKFKLKNLEYEVVGLNKAKTVVNLRLYEQRGTNHIGKQFFDELIDKNISRLKTTNLGHVIPGLAEALRNIYAQRVLNTGFFVHKQGIRHDLKTIGYSHIPNPVVDLLSTESSETEHSLYILLRQNYLNSFIINMLRRLQRHSKPLYQDLYVRCKLSESNEKDRFESILAHEIRNEAARKIFIQKSIQPKMMFFSLRVYLSRTGRPDTEFIAKELAYVSQYAIHKAKSLEEELWSVTGVGDIIDNTEETMTRFNFPADKIEQQLKLRHEHS</sequence>
<dbReference type="PATRIC" id="fig|1513271.3.peg.1926"/>
<dbReference type="RefSeq" id="WP_048691972.1">
    <property type="nucleotide sequence ID" value="NZ_KQ130489.1"/>
</dbReference>
<proteinExistence type="predicted"/>
<keyword evidence="3" id="KW-1185">Reference proteome</keyword>
<dbReference type="GO" id="GO:0035438">
    <property type="term" value="F:cyclic-di-GMP binding"/>
    <property type="evidence" value="ECO:0007669"/>
    <property type="project" value="InterPro"/>
</dbReference>
<evidence type="ECO:0000313" key="2">
    <source>
        <dbReference type="EMBL" id="KMT65261.1"/>
    </source>
</evidence>
<feature type="domain" description="PilZ" evidence="1">
    <location>
        <begin position="503"/>
        <end position="582"/>
    </location>
</feature>
<name>A0A0J8JL30_9ALTE</name>
<organism evidence="2 3">
    <name type="scientific">Catenovulum maritimum</name>
    <dbReference type="NCBI Taxonomy" id="1513271"/>
    <lineage>
        <taxon>Bacteria</taxon>
        <taxon>Pseudomonadati</taxon>
        <taxon>Pseudomonadota</taxon>
        <taxon>Gammaproteobacteria</taxon>
        <taxon>Alteromonadales</taxon>
        <taxon>Alteromonadaceae</taxon>
        <taxon>Catenovulum</taxon>
    </lineage>
</organism>